<gene>
    <name evidence="6" type="ORF">TW72_12665</name>
</gene>
<feature type="compositionally biased region" description="Low complexity" evidence="4">
    <location>
        <begin position="399"/>
        <end position="410"/>
    </location>
</feature>
<name>A0A0F4PMG5_9GAMM</name>
<dbReference type="SMART" id="SM00257">
    <property type="entry name" value="LysM"/>
    <property type="match status" value="2"/>
</dbReference>
<dbReference type="NCBIfam" id="TIGR02521">
    <property type="entry name" value="type_IV_pilW"/>
    <property type="match status" value="1"/>
</dbReference>
<dbReference type="Pfam" id="PF13424">
    <property type="entry name" value="TPR_12"/>
    <property type="match status" value="1"/>
</dbReference>
<proteinExistence type="predicted"/>
<dbReference type="PANTHER" id="PTHR33734:SF22">
    <property type="entry name" value="MEMBRANE-BOUND LYTIC MUREIN TRANSGLYCOSYLASE D"/>
    <property type="match status" value="1"/>
</dbReference>
<dbReference type="SUPFAM" id="SSF54106">
    <property type="entry name" value="LysM domain"/>
    <property type="match status" value="2"/>
</dbReference>
<dbReference type="CDD" id="cd00118">
    <property type="entry name" value="LysM"/>
    <property type="match status" value="2"/>
</dbReference>
<dbReference type="InterPro" id="IPR019734">
    <property type="entry name" value="TPR_rpt"/>
</dbReference>
<comment type="caution">
    <text evidence="6">The sequence shown here is derived from an EMBL/GenBank/DDBJ whole genome shotgun (WGS) entry which is preliminary data.</text>
</comment>
<protein>
    <recommendedName>
        <fullName evidence="5">LysM domain-containing protein</fullName>
    </recommendedName>
</protein>
<dbReference type="Pfam" id="PF07719">
    <property type="entry name" value="TPR_2"/>
    <property type="match status" value="1"/>
</dbReference>
<dbReference type="eggNOG" id="COG3063">
    <property type="taxonomic scope" value="Bacteria"/>
</dbReference>
<feature type="compositionally biased region" description="Low complexity" evidence="4">
    <location>
        <begin position="375"/>
        <end position="387"/>
    </location>
</feature>
<dbReference type="OrthoDB" id="9814042at2"/>
<evidence type="ECO:0000313" key="7">
    <source>
        <dbReference type="Proteomes" id="UP000033664"/>
    </source>
</evidence>
<accession>A0A0F4PMG5</accession>
<dbReference type="RefSeq" id="WP_045979694.1">
    <property type="nucleotide sequence ID" value="NZ_JXXY01000010.1"/>
</dbReference>
<evidence type="ECO:0000256" key="2">
    <source>
        <dbReference type="ARBA" id="ARBA00022803"/>
    </source>
</evidence>
<feature type="region of interest" description="Disordered" evidence="4">
    <location>
        <begin position="366"/>
        <end position="474"/>
    </location>
</feature>
<evidence type="ECO:0000256" key="1">
    <source>
        <dbReference type="ARBA" id="ARBA00022737"/>
    </source>
</evidence>
<evidence type="ECO:0000313" key="6">
    <source>
        <dbReference type="EMBL" id="KJY98576.1"/>
    </source>
</evidence>
<dbReference type="InterPro" id="IPR013360">
    <property type="entry name" value="Pilus_4_PilW"/>
</dbReference>
<organism evidence="6 7">
    <name type="scientific">Pseudoalteromonas ruthenica</name>
    <dbReference type="NCBI Taxonomy" id="151081"/>
    <lineage>
        <taxon>Bacteria</taxon>
        <taxon>Pseudomonadati</taxon>
        <taxon>Pseudomonadota</taxon>
        <taxon>Gammaproteobacteria</taxon>
        <taxon>Alteromonadales</taxon>
        <taxon>Pseudoalteromonadaceae</taxon>
        <taxon>Pseudoalteromonas</taxon>
    </lineage>
</organism>
<dbReference type="InterPro" id="IPR036779">
    <property type="entry name" value="LysM_dom_sf"/>
</dbReference>
<dbReference type="PANTHER" id="PTHR33734">
    <property type="entry name" value="LYSM DOMAIN-CONTAINING GPI-ANCHORED PROTEIN 2"/>
    <property type="match status" value="1"/>
</dbReference>
<dbReference type="AlphaFoldDB" id="A0A0F4PMG5"/>
<dbReference type="SUPFAM" id="SSF48452">
    <property type="entry name" value="TPR-like"/>
    <property type="match status" value="1"/>
</dbReference>
<dbReference type="Gene3D" id="3.10.350.10">
    <property type="entry name" value="LysM domain"/>
    <property type="match status" value="2"/>
</dbReference>
<feature type="repeat" description="TPR" evidence="3">
    <location>
        <begin position="75"/>
        <end position="108"/>
    </location>
</feature>
<feature type="region of interest" description="Disordered" evidence="4">
    <location>
        <begin position="487"/>
        <end position="556"/>
    </location>
</feature>
<dbReference type="PROSITE" id="PS51257">
    <property type="entry name" value="PROKAR_LIPOPROTEIN"/>
    <property type="match status" value="1"/>
</dbReference>
<keyword evidence="7" id="KW-1185">Reference proteome</keyword>
<keyword evidence="2 3" id="KW-0802">TPR repeat</keyword>
<dbReference type="PROSITE" id="PS50005">
    <property type="entry name" value="TPR"/>
    <property type="match status" value="1"/>
</dbReference>
<keyword evidence="1" id="KW-0677">Repeat</keyword>
<feature type="domain" description="LysM" evidence="5">
    <location>
        <begin position="638"/>
        <end position="682"/>
    </location>
</feature>
<feature type="domain" description="LysM" evidence="5">
    <location>
        <begin position="589"/>
        <end position="633"/>
    </location>
</feature>
<sequence>MRKLLVTSVSLLALGGCVTESTYVGSDRPVVEKRINNVDAARTRISLALNYLSQGNSTQAKYNLERAAKFAPELPEVHYSMAYYYQRVGEHQRAQDAYERAIELEPNDPNTLNNYGVFLCDIGDYEGAVDKFMSAIEIPSYLRVAESYENLALCALEFDKFDAAESYLEEALNHSSLRASSLINLAAVHYAKSDFYKAQQVLQRYERTGRVSSRSLLLGYLIQDRMGHVEDARKLAETIELTYPSSIEARIVREQRYSASEFEQLREQYRKHQLSELQGVMQDDRIVAKPKIKVMKKKSSTSTTPTKAPVVITSPAQQQAATSSAEQTQEMVDSAHENSDLVANDDAATTNDKVEAANTEVDTAAEAVKAQTSDTEATQTEQSATEQVNADSQDIAVVTTTDTSDETTTPNPEPSAAQLAAQPSDDNSDGEQSAPQQPAEALQASAEIDEQPTSPADLPEHDSAVQDEPATTAVTDEVDTVAEQQNADEVATQSEGADSASDVVVESNDGAEPPSLSTDEQAMAQVSDTPVQNAGDDTTPVDSTQASDAQAPASEDVVVQQSNTELSEGVSEFIAQGAQVDSDDPLALPYHVMKKGETLFSVSARYNIRLSTLREWNNLKSADHVLSGSKIYLKEPNIYHTVQEGDTLFSISTQYNILLQRLMEWNQLDEGARLVPGEKLYLVDPQNY</sequence>
<dbReference type="SMART" id="SM00028">
    <property type="entry name" value="TPR"/>
    <property type="match status" value="4"/>
</dbReference>
<evidence type="ECO:0000256" key="3">
    <source>
        <dbReference type="PROSITE-ProRule" id="PRU00339"/>
    </source>
</evidence>
<evidence type="ECO:0000256" key="4">
    <source>
        <dbReference type="SAM" id="MobiDB-lite"/>
    </source>
</evidence>
<dbReference type="InterPro" id="IPR013105">
    <property type="entry name" value="TPR_2"/>
</dbReference>
<dbReference type="PATRIC" id="fig|151081.8.peg.2365"/>
<dbReference type="Pfam" id="PF01476">
    <property type="entry name" value="LysM"/>
    <property type="match status" value="2"/>
</dbReference>
<dbReference type="Proteomes" id="UP000033664">
    <property type="component" value="Unassembled WGS sequence"/>
</dbReference>
<dbReference type="Gene3D" id="1.25.40.10">
    <property type="entry name" value="Tetratricopeptide repeat domain"/>
    <property type="match status" value="1"/>
</dbReference>
<evidence type="ECO:0000259" key="5">
    <source>
        <dbReference type="PROSITE" id="PS51782"/>
    </source>
</evidence>
<reference evidence="6 7" key="1">
    <citation type="journal article" date="2015" name="BMC Genomics">
        <title>Genome mining reveals unlocked bioactive potential of marine Gram-negative bacteria.</title>
        <authorList>
            <person name="Machado H."/>
            <person name="Sonnenschein E.C."/>
            <person name="Melchiorsen J."/>
            <person name="Gram L."/>
        </authorList>
    </citation>
    <scope>NUCLEOTIDE SEQUENCE [LARGE SCALE GENOMIC DNA]</scope>
    <source>
        <strain evidence="6 7">S3137</strain>
    </source>
</reference>
<dbReference type="InterPro" id="IPR011990">
    <property type="entry name" value="TPR-like_helical_dom_sf"/>
</dbReference>
<dbReference type="PROSITE" id="PS50293">
    <property type="entry name" value="TPR_REGION"/>
    <property type="match status" value="1"/>
</dbReference>
<dbReference type="EMBL" id="JXXZ01000010">
    <property type="protein sequence ID" value="KJY98576.1"/>
    <property type="molecule type" value="Genomic_DNA"/>
</dbReference>
<feature type="region of interest" description="Disordered" evidence="4">
    <location>
        <begin position="293"/>
        <end position="344"/>
    </location>
</feature>
<feature type="compositionally biased region" description="Polar residues" evidence="4">
    <location>
        <begin position="487"/>
        <end position="496"/>
    </location>
</feature>
<dbReference type="GeneID" id="58229345"/>
<feature type="compositionally biased region" description="Low complexity" evidence="4">
    <location>
        <begin position="300"/>
        <end position="330"/>
    </location>
</feature>
<dbReference type="InterPro" id="IPR018392">
    <property type="entry name" value="LysM"/>
</dbReference>
<dbReference type="PROSITE" id="PS51782">
    <property type="entry name" value="LYSM"/>
    <property type="match status" value="2"/>
</dbReference>
<feature type="compositionally biased region" description="Polar residues" evidence="4">
    <location>
        <begin position="515"/>
        <end position="548"/>
    </location>
</feature>